<dbReference type="GO" id="GO:0020037">
    <property type="term" value="F:heme binding"/>
    <property type="evidence" value="ECO:0007669"/>
    <property type="project" value="InterPro"/>
</dbReference>
<dbReference type="GO" id="GO:0044550">
    <property type="term" value="P:secondary metabolite biosynthetic process"/>
    <property type="evidence" value="ECO:0007669"/>
    <property type="project" value="UniProtKB-ARBA"/>
</dbReference>
<dbReference type="EMBL" id="CM035428">
    <property type="protein sequence ID" value="KAH7301947.1"/>
    <property type="molecule type" value="Genomic_DNA"/>
</dbReference>
<name>A0A8T2S1W2_CERRI</name>
<keyword evidence="4 7" id="KW-0560">Oxidoreductase</keyword>
<comment type="similarity">
    <text evidence="1 7">Belongs to the cytochrome P450 family.</text>
</comment>
<comment type="caution">
    <text evidence="9">The sequence shown here is derived from an EMBL/GenBank/DDBJ whole genome shotgun (WGS) entry which is preliminary data.</text>
</comment>
<feature type="transmembrane region" description="Helical" evidence="8">
    <location>
        <begin position="17"/>
        <end position="35"/>
    </location>
</feature>
<sequence>MVYAKKIMVWATTEGDGLTWLVALAASVLLLLWICRKLPLKPRSSSEFPRCPPGFPILGNCMLLNGSAHELLSDLAWNQGYGDLFGLWLGSIPTVVVTSADLAKEVLHMNDKILANRGSYLFLKDLYYGYNQGIIFSSYNPRWVWRRKIFSLELLTLKRMQELQAIRYAELRKLLKRLQDSMDMGPRPVDVGQQVYGMTANTTLLLLQSRPLEKAIIEPPELVHILDDETLPAIGDFVPWLSFLDFFNSRRRWRAHRRIDALMESILGERRRLMAHCSPDELPHDFLQVLLSKEGALDEEHLTTTEIKAVVLDMFAGAVHTSATMVEWAMAELLRHPECMRRLQEEVDSVMALRCNGVDSVDLVVNDDHVQEMPYLRNILKEVLRLHPILPLLLPRVASTGFRLGKYWLPPGTNVLVNAWAIARDPRYWTRPTEFWPDRFLEVEIDLHGQDYEYLPFGSGRRVCPGMRLGMSVVQVTLANLLRQFDWELPQGQNANSVDMSCKGGLGNRKAAPLLAIPRKRNL</sequence>
<keyword evidence="8" id="KW-0812">Transmembrane</keyword>
<keyword evidence="3 6" id="KW-0479">Metal-binding</keyword>
<organism evidence="9 10">
    <name type="scientific">Ceratopteris richardii</name>
    <name type="common">Triangle waterfern</name>
    <dbReference type="NCBI Taxonomy" id="49495"/>
    <lineage>
        <taxon>Eukaryota</taxon>
        <taxon>Viridiplantae</taxon>
        <taxon>Streptophyta</taxon>
        <taxon>Embryophyta</taxon>
        <taxon>Tracheophyta</taxon>
        <taxon>Polypodiopsida</taxon>
        <taxon>Polypodiidae</taxon>
        <taxon>Polypodiales</taxon>
        <taxon>Pteridineae</taxon>
        <taxon>Pteridaceae</taxon>
        <taxon>Parkerioideae</taxon>
        <taxon>Ceratopteris</taxon>
    </lineage>
</organism>
<dbReference type="Pfam" id="PF00067">
    <property type="entry name" value="p450"/>
    <property type="match status" value="1"/>
</dbReference>
<dbReference type="AlphaFoldDB" id="A0A8T2S1W2"/>
<feature type="binding site" description="axial binding residue" evidence="6">
    <location>
        <position position="464"/>
    </location>
    <ligand>
        <name>heme</name>
        <dbReference type="ChEBI" id="CHEBI:30413"/>
    </ligand>
    <ligandPart>
        <name>Fe</name>
        <dbReference type="ChEBI" id="CHEBI:18248"/>
    </ligandPart>
</feature>
<gene>
    <name evidence="9" type="ORF">KP509_23G049500</name>
</gene>
<dbReference type="GO" id="GO:0016705">
    <property type="term" value="F:oxidoreductase activity, acting on paired donors, with incorporation or reduction of molecular oxygen"/>
    <property type="evidence" value="ECO:0007669"/>
    <property type="project" value="InterPro"/>
</dbReference>
<evidence type="ECO:0000256" key="5">
    <source>
        <dbReference type="ARBA" id="ARBA00023004"/>
    </source>
</evidence>
<dbReference type="Gene3D" id="1.10.630.10">
    <property type="entry name" value="Cytochrome P450"/>
    <property type="match status" value="1"/>
</dbReference>
<protein>
    <recommendedName>
        <fullName evidence="11">Cytochrome P450</fullName>
    </recommendedName>
</protein>
<evidence type="ECO:0000256" key="6">
    <source>
        <dbReference type="PIRSR" id="PIRSR602401-1"/>
    </source>
</evidence>
<dbReference type="PRINTS" id="PR00463">
    <property type="entry name" value="EP450I"/>
</dbReference>
<dbReference type="PANTHER" id="PTHR47944">
    <property type="entry name" value="CYTOCHROME P450 98A9"/>
    <property type="match status" value="1"/>
</dbReference>
<dbReference type="InterPro" id="IPR002401">
    <property type="entry name" value="Cyt_P450_E_grp-I"/>
</dbReference>
<dbReference type="Proteomes" id="UP000825935">
    <property type="component" value="Chromosome 23"/>
</dbReference>
<dbReference type="PROSITE" id="PS00086">
    <property type="entry name" value="CYTOCHROME_P450"/>
    <property type="match status" value="1"/>
</dbReference>
<dbReference type="GO" id="GO:0004497">
    <property type="term" value="F:monooxygenase activity"/>
    <property type="evidence" value="ECO:0007669"/>
    <property type="project" value="UniProtKB-KW"/>
</dbReference>
<dbReference type="InterPro" id="IPR017972">
    <property type="entry name" value="Cyt_P450_CS"/>
</dbReference>
<dbReference type="PRINTS" id="PR00385">
    <property type="entry name" value="P450"/>
</dbReference>
<dbReference type="OrthoDB" id="1470350at2759"/>
<keyword evidence="10" id="KW-1185">Reference proteome</keyword>
<comment type="cofactor">
    <cofactor evidence="6">
        <name>heme</name>
        <dbReference type="ChEBI" id="CHEBI:30413"/>
    </cofactor>
</comment>
<dbReference type="SUPFAM" id="SSF48264">
    <property type="entry name" value="Cytochrome P450"/>
    <property type="match status" value="1"/>
</dbReference>
<dbReference type="PANTHER" id="PTHR47944:SF4">
    <property type="entry name" value="OS09G0441700 PROTEIN"/>
    <property type="match status" value="1"/>
</dbReference>
<keyword evidence="5 6" id="KW-0408">Iron</keyword>
<dbReference type="InterPro" id="IPR036396">
    <property type="entry name" value="Cyt_P450_sf"/>
</dbReference>
<evidence type="ECO:0000256" key="2">
    <source>
        <dbReference type="ARBA" id="ARBA00022617"/>
    </source>
</evidence>
<reference evidence="9 10" key="1">
    <citation type="submission" date="2021-08" db="EMBL/GenBank/DDBJ databases">
        <title>WGS assembly of Ceratopteris richardii.</title>
        <authorList>
            <person name="Marchant D.B."/>
            <person name="Chen G."/>
            <person name="Jenkins J."/>
            <person name="Shu S."/>
            <person name="Leebens-Mack J."/>
            <person name="Grimwood J."/>
            <person name="Schmutz J."/>
            <person name="Soltis P."/>
            <person name="Soltis D."/>
            <person name="Chen Z.-H."/>
        </authorList>
    </citation>
    <scope>NUCLEOTIDE SEQUENCE [LARGE SCALE GENOMIC DNA]</scope>
    <source>
        <strain evidence="9">Whitten #5841</strain>
        <tissue evidence="9">Leaf</tissue>
    </source>
</reference>
<keyword evidence="2 6" id="KW-0349">Heme</keyword>
<keyword evidence="8" id="KW-1133">Transmembrane helix</keyword>
<keyword evidence="8" id="KW-0472">Membrane</keyword>
<evidence type="ECO:0000256" key="8">
    <source>
        <dbReference type="SAM" id="Phobius"/>
    </source>
</evidence>
<evidence type="ECO:0008006" key="11">
    <source>
        <dbReference type="Google" id="ProtNLM"/>
    </source>
</evidence>
<dbReference type="InterPro" id="IPR001128">
    <property type="entry name" value="Cyt_P450"/>
</dbReference>
<dbReference type="CDD" id="cd20618">
    <property type="entry name" value="CYP71_clan"/>
    <property type="match status" value="1"/>
</dbReference>
<dbReference type="OMA" id="SGERQMR"/>
<evidence type="ECO:0000256" key="1">
    <source>
        <dbReference type="ARBA" id="ARBA00010617"/>
    </source>
</evidence>
<proteinExistence type="inferred from homology"/>
<evidence type="ECO:0000256" key="4">
    <source>
        <dbReference type="ARBA" id="ARBA00023002"/>
    </source>
</evidence>
<dbReference type="GO" id="GO:0005506">
    <property type="term" value="F:iron ion binding"/>
    <property type="evidence" value="ECO:0007669"/>
    <property type="project" value="InterPro"/>
</dbReference>
<evidence type="ECO:0000256" key="3">
    <source>
        <dbReference type="ARBA" id="ARBA00022723"/>
    </source>
</evidence>
<evidence type="ECO:0000313" key="9">
    <source>
        <dbReference type="EMBL" id="KAH7301947.1"/>
    </source>
</evidence>
<accession>A0A8T2S1W2</accession>
<evidence type="ECO:0000313" key="10">
    <source>
        <dbReference type="Proteomes" id="UP000825935"/>
    </source>
</evidence>
<evidence type="ECO:0000256" key="7">
    <source>
        <dbReference type="RuleBase" id="RU000461"/>
    </source>
</evidence>
<keyword evidence="7" id="KW-0503">Monooxygenase</keyword>